<protein>
    <submittedName>
        <fullName evidence="1">Uncharacterized protein</fullName>
    </submittedName>
</protein>
<proteinExistence type="predicted"/>
<reference evidence="1" key="2">
    <citation type="submission" date="2014-01" db="EMBL/GenBank/DDBJ databases">
        <title>Evolution of pathogenesis and genome organization in the Tremellales.</title>
        <authorList>
            <person name="Cuomo C."/>
            <person name="Litvintseva A."/>
            <person name="Heitman J."/>
            <person name="Chen Y."/>
            <person name="Sun S."/>
            <person name="Springer D."/>
            <person name="Dromer F."/>
            <person name="Young S."/>
            <person name="Zeng Q."/>
            <person name="Chapman S."/>
            <person name="Gujja S."/>
            <person name="Saif S."/>
            <person name="Birren B."/>
        </authorList>
    </citation>
    <scope>NUCLEOTIDE SEQUENCE</scope>
    <source>
        <strain evidence="1">CBS 10118</strain>
    </source>
</reference>
<gene>
    <name evidence="1" type="ORF">I302_06197</name>
</gene>
<sequence>MCKQVDCPNDGKPTWWGCGAHIEIALAGVPEQERCQCPHVPVEGKPGVYEVRKQDK</sequence>
<evidence type="ECO:0000313" key="1">
    <source>
        <dbReference type="EMBL" id="OCF24736.1"/>
    </source>
</evidence>
<dbReference type="VEuPathDB" id="FungiDB:I302_06197"/>
<reference evidence="1" key="1">
    <citation type="submission" date="2013-07" db="EMBL/GenBank/DDBJ databases">
        <title>The Genome Sequence of Cryptococcus bestiolae CBS10118.</title>
        <authorList>
            <consortium name="The Broad Institute Genome Sequencing Platform"/>
            <person name="Cuomo C."/>
            <person name="Litvintseva A."/>
            <person name="Chen Y."/>
            <person name="Heitman J."/>
            <person name="Sun S."/>
            <person name="Springer D."/>
            <person name="Dromer F."/>
            <person name="Young S.K."/>
            <person name="Zeng Q."/>
            <person name="Gargeya S."/>
            <person name="Fitzgerald M."/>
            <person name="Abouelleil A."/>
            <person name="Alvarado L."/>
            <person name="Berlin A.M."/>
            <person name="Chapman S.B."/>
            <person name="Dewar J."/>
            <person name="Goldberg J."/>
            <person name="Griggs A."/>
            <person name="Gujja S."/>
            <person name="Hansen M."/>
            <person name="Howarth C."/>
            <person name="Imamovic A."/>
            <person name="Larimer J."/>
            <person name="McCowan C."/>
            <person name="Murphy C."/>
            <person name="Pearson M."/>
            <person name="Priest M."/>
            <person name="Roberts A."/>
            <person name="Saif S."/>
            <person name="Shea T."/>
            <person name="Sykes S."/>
            <person name="Wortman J."/>
            <person name="Nusbaum C."/>
            <person name="Birren B."/>
        </authorList>
    </citation>
    <scope>NUCLEOTIDE SEQUENCE [LARGE SCALE GENOMIC DNA]</scope>
    <source>
        <strain evidence="1">CBS 10118</strain>
    </source>
</reference>
<dbReference type="PANTHER" id="PTHR34724:SF2">
    <property type="entry name" value="OS12G0596101 PROTEIN"/>
    <property type="match status" value="1"/>
</dbReference>
<dbReference type="EMBL" id="KI894022">
    <property type="protein sequence ID" value="OCF24736.1"/>
    <property type="molecule type" value="Genomic_DNA"/>
</dbReference>
<dbReference type="STRING" id="1296100.A0A1B9G146"/>
<organism evidence="1">
    <name type="scientific">Kwoniella bestiolae CBS 10118</name>
    <dbReference type="NCBI Taxonomy" id="1296100"/>
    <lineage>
        <taxon>Eukaryota</taxon>
        <taxon>Fungi</taxon>
        <taxon>Dikarya</taxon>
        <taxon>Basidiomycota</taxon>
        <taxon>Agaricomycotina</taxon>
        <taxon>Tremellomycetes</taxon>
        <taxon>Tremellales</taxon>
        <taxon>Cryptococcaceae</taxon>
        <taxon>Kwoniella</taxon>
    </lineage>
</organism>
<name>A0A1B9G146_9TREE</name>
<dbReference type="AlphaFoldDB" id="A0A1B9G146"/>
<accession>A0A1B9G146</accession>
<dbReference type="OrthoDB" id="88410at2759"/>
<dbReference type="PANTHER" id="PTHR34724">
    <property type="entry name" value="OS12G0596101 PROTEIN"/>
    <property type="match status" value="1"/>
</dbReference>